<keyword evidence="3 8" id="KW-0812">Transmembrane</keyword>
<keyword evidence="2" id="KW-1003">Cell membrane</keyword>
<feature type="transmembrane region" description="Helical" evidence="8">
    <location>
        <begin position="158"/>
        <end position="178"/>
    </location>
</feature>
<evidence type="ECO:0000313" key="9">
    <source>
        <dbReference type="EMBL" id="GJT39544.1"/>
    </source>
</evidence>
<dbReference type="PANTHER" id="PTHR46204">
    <property type="entry name" value="CHITIN ELICITOR RECEPTOR KINASE 1-RELATED"/>
    <property type="match status" value="1"/>
</dbReference>
<dbReference type="EMBL" id="BQNB010015395">
    <property type="protein sequence ID" value="GJT39544.1"/>
    <property type="molecule type" value="Genomic_DNA"/>
</dbReference>
<dbReference type="Gene3D" id="3.30.200.20">
    <property type="entry name" value="Phosphorylase Kinase, domain 1"/>
    <property type="match status" value="1"/>
</dbReference>
<evidence type="ECO:0000313" key="10">
    <source>
        <dbReference type="Proteomes" id="UP001151760"/>
    </source>
</evidence>
<reference evidence="9" key="1">
    <citation type="journal article" date="2022" name="Int. J. Mol. Sci.">
        <title>Draft Genome of Tanacetum Coccineum: Genomic Comparison of Closely Related Tanacetum-Family Plants.</title>
        <authorList>
            <person name="Yamashiro T."/>
            <person name="Shiraishi A."/>
            <person name="Nakayama K."/>
            <person name="Satake H."/>
        </authorList>
    </citation>
    <scope>NUCLEOTIDE SEQUENCE</scope>
</reference>
<accession>A0ABQ5DKQ3</accession>
<evidence type="ECO:0000256" key="7">
    <source>
        <dbReference type="ARBA" id="ARBA00023157"/>
    </source>
</evidence>
<keyword evidence="5 8" id="KW-1133">Transmembrane helix</keyword>
<dbReference type="PANTHER" id="PTHR46204:SF2">
    <property type="entry name" value="CHITIN ELICITOR RECEPTOR KINASE 1"/>
    <property type="match status" value="1"/>
</dbReference>
<dbReference type="Proteomes" id="UP001151760">
    <property type="component" value="Unassembled WGS sequence"/>
</dbReference>
<evidence type="ECO:0000256" key="5">
    <source>
        <dbReference type="ARBA" id="ARBA00022989"/>
    </source>
</evidence>
<organism evidence="9 10">
    <name type="scientific">Tanacetum coccineum</name>
    <dbReference type="NCBI Taxonomy" id="301880"/>
    <lineage>
        <taxon>Eukaryota</taxon>
        <taxon>Viridiplantae</taxon>
        <taxon>Streptophyta</taxon>
        <taxon>Embryophyta</taxon>
        <taxon>Tracheophyta</taxon>
        <taxon>Spermatophyta</taxon>
        <taxon>Magnoliopsida</taxon>
        <taxon>eudicotyledons</taxon>
        <taxon>Gunneridae</taxon>
        <taxon>Pentapetalae</taxon>
        <taxon>asterids</taxon>
        <taxon>campanulids</taxon>
        <taxon>Asterales</taxon>
        <taxon>Asteraceae</taxon>
        <taxon>Asteroideae</taxon>
        <taxon>Anthemideae</taxon>
        <taxon>Anthemidinae</taxon>
        <taxon>Tanacetum</taxon>
    </lineage>
</organism>
<keyword evidence="6 8" id="KW-0472">Membrane</keyword>
<evidence type="ECO:0000256" key="6">
    <source>
        <dbReference type="ARBA" id="ARBA00023136"/>
    </source>
</evidence>
<comment type="subcellular location">
    <subcellularLocation>
        <location evidence="1">Cell membrane</location>
        <topology evidence="1">Single-pass membrane protein</topology>
    </subcellularLocation>
</comment>
<keyword evidence="7" id="KW-1015">Disulfide bond</keyword>
<sequence>MNFKLPDNQGACQTLLCKSKRGGIKNTYPNDILARYDLNRKPLGLDKEARMVAYCNARKVELSFRFHSADRCRTNLKDFDVVYTHIQVELSHKDAELRLLEIRNNYIYQCITKGRLLLPPDDLLPLFIVLHFSKSTDILYLCYLVVVQAGLSGGQRAGISIGAVAGVLLFCTCFYLILYRRKRVAERSLLDEIGIEHVHESGPLIGGTQPGITCITVDKSVEFTYDELAKATDDSSLANKIGQGGFGAVYYAELRGEVVFIDVHRLLHVNQTNLNNLLNHLDNSSYTMYSKNQRLWLLITYKPKWMNTKTLDFLSRETDLALVLKSVEGCHKEDLMQASKEYLAELKGQVLFMKDIEFGKLQASDMWKHLWTRPISNASVEFVQVGASVEVRANRVTKV</sequence>
<evidence type="ECO:0000256" key="1">
    <source>
        <dbReference type="ARBA" id="ARBA00004162"/>
    </source>
</evidence>
<dbReference type="SUPFAM" id="SSF56112">
    <property type="entry name" value="Protein kinase-like (PK-like)"/>
    <property type="match status" value="1"/>
</dbReference>
<keyword evidence="4" id="KW-0732">Signal</keyword>
<proteinExistence type="predicted"/>
<reference evidence="9" key="2">
    <citation type="submission" date="2022-01" db="EMBL/GenBank/DDBJ databases">
        <authorList>
            <person name="Yamashiro T."/>
            <person name="Shiraishi A."/>
            <person name="Satake H."/>
            <person name="Nakayama K."/>
        </authorList>
    </citation>
    <scope>NUCLEOTIDE SEQUENCE</scope>
</reference>
<evidence type="ECO:0000256" key="3">
    <source>
        <dbReference type="ARBA" id="ARBA00022692"/>
    </source>
</evidence>
<evidence type="ECO:0000256" key="2">
    <source>
        <dbReference type="ARBA" id="ARBA00022475"/>
    </source>
</evidence>
<dbReference type="InterPro" id="IPR011009">
    <property type="entry name" value="Kinase-like_dom_sf"/>
</dbReference>
<name>A0ABQ5DKQ3_9ASTR</name>
<keyword evidence="10" id="KW-1185">Reference proteome</keyword>
<gene>
    <name evidence="9" type="ORF">Tco_0939409</name>
</gene>
<evidence type="ECO:0000256" key="4">
    <source>
        <dbReference type="ARBA" id="ARBA00022729"/>
    </source>
</evidence>
<dbReference type="InterPro" id="IPR044812">
    <property type="entry name" value="CERK1/LYK3-like"/>
</dbReference>
<evidence type="ECO:0000256" key="8">
    <source>
        <dbReference type="SAM" id="Phobius"/>
    </source>
</evidence>
<comment type="caution">
    <text evidence="9">The sequence shown here is derived from an EMBL/GenBank/DDBJ whole genome shotgun (WGS) entry which is preliminary data.</text>
</comment>
<protein>
    <submittedName>
        <fullName evidence="9">Chitin elicitor receptor kinase 1-like protein</fullName>
    </submittedName>
</protein>